<dbReference type="AlphaFoldDB" id="A0A544W1U3"/>
<dbReference type="InterPro" id="IPR051534">
    <property type="entry name" value="CBASS_pafABC_assoc_protein"/>
</dbReference>
<dbReference type="InterPro" id="IPR057727">
    <property type="entry name" value="WCX_dom"/>
</dbReference>
<dbReference type="PROSITE" id="PS51000">
    <property type="entry name" value="HTH_DEOR_2"/>
    <property type="match status" value="1"/>
</dbReference>
<dbReference type="PANTHER" id="PTHR34580">
    <property type="match status" value="1"/>
</dbReference>
<feature type="domain" description="HTH deoR-type" evidence="3">
    <location>
        <begin position="4"/>
        <end position="63"/>
    </location>
</feature>
<comment type="caution">
    <text evidence="4">The sequence shown here is derived from an EMBL/GenBank/DDBJ whole genome shotgun (WGS) entry which is preliminary data.</text>
</comment>
<organism evidence="4 5">
    <name type="scientific">Mycolicibacterium hodleri</name>
    <dbReference type="NCBI Taxonomy" id="49897"/>
    <lineage>
        <taxon>Bacteria</taxon>
        <taxon>Bacillati</taxon>
        <taxon>Actinomycetota</taxon>
        <taxon>Actinomycetes</taxon>
        <taxon>Mycobacteriales</taxon>
        <taxon>Mycobacteriaceae</taxon>
        <taxon>Mycolicibacterium</taxon>
    </lineage>
</organism>
<dbReference type="RefSeq" id="WP_142552480.1">
    <property type="nucleotide sequence ID" value="NZ_VIFX01000014.1"/>
</dbReference>
<dbReference type="GO" id="GO:0003700">
    <property type="term" value="F:DNA-binding transcription factor activity"/>
    <property type="evidence" value="ECO:0007669"/>
    <property type="project" value="InterPro"/>
</dbReference>
<dbReference type="Pfam" id="PF13280">
    <property type="entry name" value="WYL"/>
    <property type="match status" value="1"/>
</dbReference>
<evidence type="ECO:0000256" key="2">
    <source>
        <dbReference type="ARBA" id="ARBA00023163"/>
    </source>
</evidence>
<proteinExistence type="predicted"/>
<keyword evidence="5" id="KW-1185">Reference proteome</keyword>
<dbReference type="InterPro" id="IPR036388">
    <property type="entry name" value="WH-like_DNA-bd_sf"/>
</dbReference>
<dbReference type="InterPro" id="IPR028349">
    <property type="entry name" value="PafC-like"/>
</dbReference>
<dbReference type="Gene3D" id="1.10.10.10">
    <property type="entry name" value="Winged helix-like DNA-binding domain superfamily/Winged helix DNA-binding domain"/>
    <property type="match status" value="1"/>
</dbReference>
<dbReference type="Pfam" id="PF08279">
    <property type="entry name" value="HTH_11"/>
    <property type="match status" value="1"/>
</dbReference>
<evidence type="ECO:0000259" key="3">
    <source>
        <dbReference type="PROSITE" id="PS51000"/>
    </source>
</evidence>
<dbReference type="SUPFAM" id="SSF46785">
    <property type="entry name" value="Winged helix' DNA-binding domain"/>
    <property type="match status" value="1"/>
</dbReference>
<dbReference type="PIRSF" id="PIRSF016838">
    <property type="entry name" value="PafC"/>
    <property type="match status" value="1"/>
</dbReference>
<keyword evidence="1" id="KW-0805">Transcription regulation</keyword>
<dbReference type="Pfam" id="PF25583">
    <property type="entry name" value="WCX"/>
    <property type="match status" value="1"/>
</dbReference>
<dbReference type="InterPro" id="IPR013196">
    <property type="entry name" value="HTH_11"/>
</dbReference>
<name>A0A544W1U3_9MYCO</name>
<dbReference type="InterPro" id="IPR026881">
    <property type="entry name" value="WYL_dom"/>
</dbReference>
<evidence type="ECO:0000256" key="1">
    <source>
        <dbReference type="ARBA" id="ARBA00023015"/>
    </source>
</evidence>
<dbReference type="PROSITE" id="PS52050">
    <property type="entry name" value="WYL"/>
    <property type="match status" value="1"/>
</dbReference>
<sequence>MATSTARVLALLEILQAGGIRTVGDLAGRLEVDERTIRRSVKHLSDLGVPVLSIRGRYGGYRLAPGYRMPPLMLTNEEALAVLLGLAAGRRSRLFGTSAMAGESAAAKLRRVLPEAVSRRLDALLDTMAVTAPTPDSTGTSDVETELLLRLAEAAKHRHPVAIGYTDRAGRRSDRVVHPYGVVAHSGRWYVTGADTASGENRSFRLDRITAITAKTGSFEVPSGFDPVTAVIAGIAATPWKHDVSLRVRADLEHLRRYLPPSVAVATELDGGWLDIQLRAERLDWIPPVLAAMDRPFVVERPAALRDLIRALVSRLADYAS</sequence>
<gene>
    <name evidence="4" type="ORF">D8S82_12930</name>
</gene>
<dbReference type="PANTHER" id="PTHR34580:SF3">
    <property type="entry name" value="PROTEIN PAFB"/>
    <property type="match status" value="1"/>
</dbReference>
<evidence type="ECO:0000313" key="4">
    <source>
        <dbReference type="EMBL" id="TQR86214.1"/>
    </source>
</evidence>
<dbReference type="EMBL" id="VIFX01000014">
    <property type="protein sequence ID" value="TQR86214.1"/>
    <property type="molecule type" value="Genomic_DNA"/>
</dbReference>
<reference evidence="4 5" key="1">
    <citation type="submission" date="2018-10" db="EMBL/GenBank/DDBJ databases">
        <title>Draft genome of Mycobacterium hodleri strain B.</title>
        <authorList>
            <person name="Amande T.J."/>
            <person name="Mcgenity T.J."/>
        </authorList>
    </citation>
    <scope>NUCLEOTIDE SEQUENCE [LARGE SCALE GENOMIC DNA]</scope>
    <source>
        <strain evidence="4 5">B</strain>
    </source>
</reference>
<dbReference type="Proteomes" id="UP000315759">
    <property type="component" value="Unassembled WGS sequence"/>
</dbReference>
<protein>
    <submittedName>
        <fullName evidence="4">WYL domain-containing protein</fullName>
    </submittedName>
</protein>
<accession>A0A544W1U3</accession>
<keyword evidence="2" id="KW-0804">Transcription</keyword>
<dbReference type="InterPro" id="IPR036390">
    <property type="entry name" value="WH_DNA-bd_sf"/>
</dbReference>
<dbReference type="InterPro" id="IPR001034">
    <property type="entry name" value="DeoR_HTH"/>
</dbReference>
<evidence type="ECO:0000313" key="5">
    <source>
        <dbReference type="Proteomes" id="UP000315759"/>
    </source>
</evidence>